<dbReference type="InterPro" id="IPR003697">
    <property type="entry name" value="Maf-like"/>
</dbReference>
<sequence length="188" mass="20340">MHKIFLASKSPRRAEIISNAGFEYELISIDVEEVYPETLPAGEVAEYLATLKANALSTIPEDGLVLTADTIVILGDEILGKPINKDDARSMLEKLSGQKHLVITGVCIKSASKTISFSDVSEVHFASLSASEIEAYINTASPFDKAGSYGIQDGLGMVAVTKIVGSYFNIMGLPIHTVYEKVKNWDTL</sequence>
<dbReference type="Pfam" id="PF02545">
    <property type="entry name" value="Maf"/>
    <property type="match status" value="1"/>
</dbReference>
<keyword evidence="4" id="KW-0963">Cytoplasm</keyword>
<comment type="function">
    <text evidence="4">Nucleoside triphosphate pyrophosphatase that hydrolyzes dTTP and UTP. May have a dual role in cell division arrest and in preventing the incorporation of modified nucleotides into cellular nucleic acids.</text>
</comment>
<feature type="site" description="Important for substrate specificity" evidence="4">
    <location>
        <position position="12"/>
    </location>
</feature>
<dbReference type="AlphaFoldDB" id="A0AA37SK90"/>
<name>A0AA37SK90_9BACT</name>
<proteinExistence type="inferred from homology"/>
<protein>
    <recommendedName>
        <fullName evidence="4">dTTP/UTP pyrophosphatase</fullName>
        <shortName evidence="4">dTTPase/UTPase</shortName>
        <ecNumber evidence="4">3.6.1.9</ecNumber>
    </recommendedName>
    <alternativeName>
        <fullName evidence="4">Nucleoside triphosphate pyrophosphatase</fullName>
    </alternativeName>
    <alternativeName>
        <fullName evidence="4">Nucleotide pyrophosphatase</fullName>
        <shortName evidence="4">Nucleotide PPase</shortName>
    </alternativeName>
</protein>
<comment type="similarity">
    <text evidence="4">Belongs to the Maf family. YhdE subfamily.</text>
</comment>
<dbReference type="PIRSF" id="PIRSF006305">
    <property type="entry name" value="Maf"/>
    <property type="match status" value="1"/>
</dbReference>
<accession>A0AA37SK90</accession>
<evidence type="ECO:0000313" key="5">
    <source>
        <dbReference type="EMBL" id="GLR15497.1"/>
    </source>
</evidence>
<dbReference type="EMBL" id="BSOH01000001">
    <property type="protein sequence ID" value="GLR15497.1"/>
    <property type="molecule type" value="Genomic_DNA"/>
</dbReference>
<dbReference type="PANTHER" id="PTHR43213:SF5">
    <property type="entry name" value="BIFUNCTIONAL DTTP_UTP PYROPHOSPHATASE_METHYLTRANSFERASE PROTEIN-RELATED"/>
    <property type="match status" value="1"/>
</dbReference>
<evidence type="ECO:0000256" key="4">
    <source>
        <dbReference type="HAMAP-Rule" id="MF_00528"/>
    </source>
</evidence>
<comment type="caution">
    <text evidence="5">The sequence shown here is derived from an EMBL/GenBank/DDBJ whole genome shotgun (WGS) entry which is preliminary data.</text>
</comment>
<dbReference type="GO" id="GO:0009117">
    <property type="term" value="P:nucleotide metabolic process"/>
    <property type="evidence" value="ECO:0007669"/>
    <property type="project" value="UniProtKB-KW"/>
</dbReference>
<dbReference type="RefSeq" id="WP_235292389.1">
    <property type="nucleotide sequence ID" value="NZ_BSOH01000001.1"/>
</dbReference>
<dbReference type="PANTHER" id="PTHR43213">
    <property type="entry name" value="BIFUNCTIONAL DTTP/UTP PYROPHOSPHATASE/METHYLTRANSFERASE PROTEIN-RELATED"/>
    <property type="match status" value="1"/>
</dbReference>
<dbReference type="HAMAP" id="MF_00528">
    <property type="entry name" value="Maf"/>
    <property type="match status" value="1"/>
</dbReference>
<comment type="caution">
    <text evidence="4">Lacks conserved residue(s) required for the propagation of feature annotation.</text>
</comment>
<comment type="subcellular location">
    <subcellularLocation>
        <location evidence="4">Cytoplasm</location>
    </subcellularLocation>
</comment>
<evidence type="ECO:0000313" key="6">
    <source>
        <dbReference type="Proteomes" id="UP001156666"/>
    </source>
</evidence>
<dbReference type="SUPFAM" id="SSF52972">
    <property type="entry name" value="ITPase-like"/>
    <property type="match status" value="1"/>
</dbReference>
<feature type="active site" description="Proton acceptor" evidence="4">
    <location>
        <position position="69"/>
    </location>
</feature>
<keyword evidence="6" id="KW-1185">Reference proteome</keyword>
<evidence type="ECO:0000256" key="2">
    <source>
        <dbReference type="ARBA" id="ARBA00022801"/>
    </source>
</evidence>
<dbReference type="Proteomes" id="UP001156666">
    <property type="component" value="Unassembled WGS sequence"/>
</dbReference>
<comment type="catalytic activity">
    <reaction evidence="4">
        <text>dTTP + H2O = dTMP + diphosphate + H(+)</text>
        <dbReference type="Rhea" id="RHEA:28534"/>
        <dbReference type="ChEBI" id="CHEBI:15377"/>
        <dbReference type="ChEBI" id="CHEBI:15378"/>
        <dbReference type="ChEBI" id="CHEBI:33019"/>
        <dbReference type="ChEBI" id="CHEBI:37568"/>
        <dbReference type="ChEBI" id="CHEBI:63528"/>
        <dbReference type="EC" id="3.6.1.9"/>
    </reaction>
</comment>
<reference evidence="5" key="2">
    <citation type="submission" date="2023-01" db="EMBL/GenBank/DDBJ databases">
        <title>Draft genome sequence of Portibacter lacus strain NBRC 108769.</title>
        <authorList>
            <person name="Sun Q."/>
            <person name="Mori K."/>
        </authorList>
    </citation>
    <scope>NUCLEOTIDE SEQUENCE</scope>
    <source>
        <strain evidence="5">NBRC 108769</strain>
    </source>
</reference>
<evidence type="ECO:0000256" key="1">
    <source>
        <dbReference type="ARBA" id="ARBA00001968"/>
    </source>
</evidence>
<feature type="site" description="Important for substrate specificity" evidence="4">
    <location>
        <position position="70"/>
    </location>
</feature>
<dbReference type="InterPro" id="IPR029001">
    <property type="entry name" value="ITPase-like_fam"/>
</dbReference>
<organism evidence="5 6">
    <name type="scientific">Portibacter lacus</name>
    <dbReference type="NCBI Taxonomy" id="1099794"/>
    <lineage>
        <taxon>Bacteria</taxon>
        <taxon>Pseudomonadati</taxon>
        <taxon>Bacteroidota</taxon>
        <taxon>Saprospiria</taxon>
        <taxon>Saprospirales</taxon>
        <taxon>Haliscomenobacteraceae</taxon>
        <taxon>Portibacter</taxon>
    </lineage>
</organism>
<dbReference type="NCBIfam" id="TIGR00172">
    <property type="entry name" value="maf"/>
    <property type="match status" value="1"/>
</dbReference>
<feature type="site" description="Important for substrate specificity" evidence="4">
    <location>
        <position position="152"/>
    </location>
</feature>
<dbReference type="Gene3D" id="3.90.950.10">
    <property type="match status" value="1"/>
</dbReference>
<keyword evidence="3 4" id="KW-0546">Nucleotide metabolism</keyword>
<gene>
    <name evidence="5" type="ORF">GCM10007940_01120</name>
</gene>
<dbReference type="GO" id="GO:0005737">
    <property type="term" value="C:cytoplasm"/>
    <property type="evidence" value="ECO:0007669"/>
    <property type="project" value="UniProtKB-SubCell"/>
</dbReference>
<reference evidence="5" key="1">
    <citation type="journal article" date="2014" name="Int. J. Syst. Evol. Microbiol.">
        <title>Complete genome sequence of Corynebacterium casei LMG S-19264T (=DSM 44701T), isolated from a smear-ripened cheese.</title>
        <authorList>
            <consortium name="US DOE Joint Genome Institute (JGI-PGF)"/>
            <person name="Walter F."/>
            <person name="Albersmeier A."/>
            <person name="Kalinowski J."/>
            <person name="Ruckert C."/>
        </authorList>
    </citation>
    <scope>NUCLEOTIDE SEQUENCE</scope>
    <source>
        <strain evidence="5">NBRC 108769</strain>
    </source>
</reference>
<dbReference type="GO" id="GO:0047429">
    <property type="term" value="F:nucleoside triphosphate diphosphatase activity"/>
    <property type="evidence" value="ECO:0007669"/>
    <property type="project" value="UniProtKB-EC"/>
</dbReference>
<dbReference type="CDD" id="cd00555">
    <property type="entry name" value="Maf"/>
    <property type="match status" value="1"/>
</dbReference>
<comment type="catalytic activity">
    <reaction evidence="4">
        <text>UTP + H2O = UMP + diphosphate + H(+)</text>
        <dbReference type="Rhea" id="RHEA:29395"/>
        <dbReference type="ChEBI" id="CHEBI:15377"/>
        <dbReference type="ChEBI" id="CHEBI:15378"/>
        <dbReference type="ChEBI" id="CHEBI:33019"/>
        <dbReference type="ChEBI" id="CHEBI:46398"/>
        <dbReference type="ChEBI" id="CHEBI:57865"/>
        <dbReference type="EC" id="3.6.1.9"/>
    </reaction>
</comment>
<comment type="cofactor">
    <cofactor evidence="1 4">
        <name>a divalent metal cation</name>
        <dbReference type="ChEBI" id="CHEBI:60240"/>
    </cofactor>
</comment>
<keyword evidence="2 4" id="KW-0378">Hydrolase</keyword>
<dbReference type="EC" id="3.6.1.9" evidence="4"/>
<evidence type="ECO:0000256" key="3">
    <source>
        <dbReference type="ARBA" id="ARBA00023080"/>
    </source>
</evidence>